<dbReference type="GO" id="GO:0000287">
    <property type="term" value="F:magnesium ion binding"/>
    <property type="evidence" value="ECO:0007669"/>
    <property type="project" value="TreeGrafter"/>
</dbReference>
<feature type="binding site" evidence="5">
    <location>
        <position position="117"/>
    </location>
    <ligand>
        <name>substrate</name>
    </ligand>
</feature>
<dbReference type="STRING" id="989403.SAMN05421798_101972"/>
<sequence length="266" mass="28053">MVSLDMIRTPLFVPADRPDRFEKAAASGADAVILDLEDAVAHDNKDTARSALSTSFTELPVLVRINPVGTPWIENDLAALRGLACAGVILPKAEGPTSIAVVSEALGGDLPVMALIESANGLAQTRTIAADPSVCRLIFGSIDYCADLGCAHERDALLHARSELVLASRLAGIAAPIDGVTTQLDDLSKTRSDAAYARTLGMSGKLCIHPRQIAEVRQAFTPTDSEINWARRVLSSGDGAVLVDGAMVDAPVRIRAQRILAQAKPI</sequence>
<dbReference type="GO" id="GO:0006107">
    <property type="term" value="P:oxaloacetate metabolic process"/>
    <property type="evidence" value="ECO:0007669"/>
    <property type="project" value="TreeGrafter"/>
</dbReference>
<dbReference type="Proteomes" id="UP000076577">
    <property type="component" value="Unassembled WGS sequence"/>
</dbReference>
<feature type="domain" description="HpcH/HpaI aldolase/citrate lyase" evidence="7">
    <location>
        <begin position="8"/>
        <end position="210"/>
    </location>
</feature>
<evidence type="ECO:0000256" key="2">
    <source>
        <dbReference type="ARBA" id="ARBA00005568"/>
    </source>
</evidence>
<protein>
    <submittedName>
        <fullName evidence="8">Citrate lyase subunit beta-like protein</fullName>
        <ecNumber evidence="8">4.1.-.-</ecNumber>
    </submittedName>
</protein>
<dbReference type="InterPro" id="IPR015813">
    <property type="entry name" value="Pyrv/PenolPyrv_kinase-like_dom"/>
</dbReference>
<evidence type="ECO:0000256" key="1">
    <source>
        <dbReference type="ARBA" id="ARBA00001946"/>
    </source>
</evidence>
<comment type="similarity">
    <text evidence="2">Belongs to the HpcH/HpaI aldolase family.</text>
</comment>
<evidence type="ECO:0000313" key="8">
    <source>
        <dbReference type="EMBL" id="KZL15497.1"/>
    </source>
</evidence>
<evidence type="ECO:0000259" key="7">
    <source>
        <dbReference type="Pfam" id="PF03328"/>
    </source>
</evidence>
<dbReference type="PIRSF" id="PIRSF015582">
    <property type="entry name" value="Cit_lyase_B"/>
    <property type="match status" value="1"/>
</dbReference>
<name>A0A165VV73_9HYPH</name>
<dbReference type="InterPro" id="IPR040442">
    <property type="entry name" value="Pyrv_kinase-like_dom_sf"/>
</dbReference>
<dbReference type="PANTHER" id="PTHR32308:SF10">
    <property type="entry name" value="CITRATE LYASE SUBUNIT BETA"/>
    <property type="match status" value="1"/>
</dbReference>
<keyword evidence="3 6" id="KW-0479">Metal-binding</keyword>
<dbReference type="RefSeq" id="WP_068009030.1">
    <property type="nucleotide sequence ID" value="NZ_FOFM01000001.1"/>
</dbReference>
<evidence type="ECO:0000313" key="9">
    <source>
        <dbReference type="Proteomes" id="UP000076577"/>
    </source>
</evidence>
<keyword evidence="9" id="KW-1185">Reference proteome</keyword>
<comment type="caution">
    <text evidence="8">The sequence shown here is derived from an EMBL/GenBank/DDBJ whole genome shotgun (WGS) entry which is preliminary data.</text>
</comment>
<dbReference type="OrthoDB" id="9800547at2"/>
<comment type="cofactor">
    <cofactor evidence="1">
        <name>Mg(2+)</name>
        <dbReference type="ChEBI" id="CHEBI:18420"/>
    </cofactor>
</comment>
<gene>
    <name evidence="8" type="ORF">PsAD2_03590</name>
</gene>
<dbReference type="PATRIC" id="fig|989403.3.peg.3883"/>
<dbReference type="InterPro" id="IPR005000">
    <property type="entry name" value="Aldolase/citrate-lyase_domain"/>
</dbReference>
<evidence type="ECO:0000256" key="6">
    <source>
        <dbReference type="PIRSR" id="PIRSR015582-2"/>
    </source>
</evidence>
<accession>A0A165VV73</accession>
<feature type="binding site" evidence="5">
    <location>
        <position position="64"/>
    </location>
    <ligand>
        <name>substrate</name>
    </ligand>
</feature>
<dbReference type="Gene3D" id="3.20.20.60">
    <property type="entry name" value="Phosphoenolpyruvate-binding domains"/>
    <property type="match status" value="1"/>
</dbReference>
<dbReference type="Pfam" id="PF03328">
    <property type="entry name" value="HpcH_HpaI"/>
    <property type="match status" value="1"/>
</dbReference>
<dbReference type="EC" id="4.1.-.-" evidence="8"/>
<dbReference type="GO" id="GO:0016829">
    <property type="term" value="F:lyase activity"/>
    <property type="evidence" value="ECO:0007669"/>
    <property type="project" value="UniProtKB-KW"/>
</dbReference>
<evidence type="ECO:0000256" key="4">
    <source>
        <dbReference type="ARBA" id="ARBA00022842"/>
    </source>
</evidence>
<dbReference type="InterPro" id="IPR011206">
    <property type="entry name" value="Citrate_lyase_beta/mcl1/mcl2"/>
</dbReference>
<keyword evidence="8" id="KW-0456">Lyase</keyword>
<organism evidence="8 9">
    <name type="scientific">Pseudovibrio axinellae</name>
    <dbReference type="NCBI Taxonomy" id="989403"/>
    <lineage>
        <taxon>Bacteria</taxon>
        <taxon>Pseudomonadati</taxon>
        <taxon>Pseudomonadota</taxon>
        <taxon>Alphaproteobacteria</taxon>
        <taxon>Hyphomicrobiales</taxon>
        <taxon>Stappiaceae</taxon>
        <taxon>Pseudovibrio</taxon>
    </lineage>
</organism>
<dbReference type="AlphaFoldDB" id="A0A165VV73"/>
<dbReference type="EMBL" id="LMCB01000069">
    <property type="protein sequence ID" value="KZL15497.1"/>
    <property type="molecule type" value="Genomic_DNA"/>
</dbReference>
<feature type="binding site" evidence="6">
    <location>
        <position position="117"/>
    </location>
    <ligand>
        <name>Mg(2+)</name>
        <dbReference type="ChEBI" id="CHEBI:18420"/>
    </ligand>
</feature>
<reference evidence="8 9" key="1">
    <citation type="journal article" date="2016" name="Front. Microbiol.">
        <title>Comparative Genomic Analysis Reveals a Diverse Repertoire of Genes Involved in Prokaryote-Eukaryote Interactions within the Pseudovibrio Genus.</title>
        <authorList>
            <person name="Romano S."/>
            <person name="Fernandez-Guerra A."/>
            <person name="Reen F.J."/>
            <person name="Glockner F.O."/>
            <person name="Crowley S.P."/>
            <person name="O'Sullivan O."/>
            <person name="Cotter P.D."/>
            <person name="Adams C."/>
            <person name="Dobson A.D."/>
            <person name="O'Gara F."/>
        </authorList>
    </citation>
    <scope>NUCLEOTIDE SEQUENCE [LARGE SCALE GENOMIC DNA]</scope>
    <source>
        <strain evidence="8 9">Ad2</strain>
    </source>
</reference>
<proteinExistence type="inferred from homology"/>
<dbReference type="PANTHER" id="PTHR32308">
    <property type="entry name" value="LYASE BETA SUBUNIT, PUTATIVE (AFU_ORTHOLOGUE AFUA_4G13030)-RELATED"/>
    <property type="match status" value="1"/>
</dbReference>
<keyword evidence="4 6" id="KW-0460">Magnesium</keyword>
<dbReference type="SUPFAM" id="SSF51621">
    <property type="entry name" value="Phosphoenolpyruvate/pyruvate domain"/>
    <property type="match status" value="1"/>
</dbReference>
<evidence type="ECO:0000256" key="5">
    <source>
        <dbReference type="PIRSR" id="PIRSR015582-1"/>
    </source>
</evidence>
<feature type="binding site" evidence="6">
    <location>
        <position position="143"/>
    </location>
    <ligand>
        <name>Mg(2+)</name>
        <dbReference type="ChEBI" id="CHEBI:18420"/>
    </ligand>
</feature>
<evidence type="ECO:0000256" key="3">
    <source>
        <dbReference type="ARBA" id="ARBA00022723"/>
    </source>
</evidence>